<dbReference type="EMBL" id="BAAAQN010000005">
    <property type="protein sequence ID" value="GAA2017163.1"/>
    <property type="molecule type" value="Genomic_DNA"/>
</dbReference>
<sequence length="79" mass="9280">MPFGPDDVHIHLTCGKRPDGHWYGTLGFHIRADILRALGLHPDQRWSAPIDPVQPAWWRAQALRLMLQDTDRHRKRRSH</sequence>
<dbReference type="RefSeq" id="WP_344664404.1">
    <property type="nucleotide sequence ID" value="NZ_BAAAQN010000005.1"/>
</dbReference>
<comment type="caution">
    <text evidence="1">The sequence shown here is derived from an EMBL/GenBank/DDBJ whole genome shotgun (WGS) entry which is preliminary data.</text>
</comment>
<name>A0ABN2TR25_9ACTN</name>
<proteinExistence type="predicted"/>
<dbReference type="Proteomes" id="UP001500751">
    <property type="component" value="Unassembled WGS sequence"/>
</dbReference>
<reference evidence="1 2" key="1">
    <citation type="journal article" date="2019" name="Int. J. Syst. Evol. Microbiol.">
        <title>The Global Catalogue of Microorganisms (GCM) 10K type strain sequencing project: providing services to taxonomists for standard genome sequencing and annotation.</title>
        <authorList>
            <consortium name="The Broad Institute Genomics Platform"/>
            <consortium name="The Broad Institute Genome Sequencing Center for Infectious Disease"/>
            <person name="Wu L."/>
            <person name="Ma J."/>
        </authorList>
    </citation>
    <scope>NUCLEOTIDE SEQUENCE [LARGE SCALE GENOMIC DNA]</scope>
    <source>
        <strain evidence="1 2">JCM 16014</strain>
    </source>
</reference>
<protein>
    <submittedName>
        <fullName evidence="1">Uncharacterized protein</fullName>
    </submittedName>
</protein>
<evidence type="ECO:0000313" key="1">
    <source>
        <dbReference type="EMBL" id="GAA2017163.1"/>
    </source>
</evidence>
<organism evidence="1 2">
    <name type="scientific">Catenulispora yoronensis</name>
    <dbReference type="NCBI Taxonomy" id="450799"/>
    <lineage>
        <taxon>Bacteria</taxon>
        <taxon>Bacillati</taxon>
        <taxon>Actinomycetota</taxon>
        <taxon>Actinomycetes</taxon>
        <taxon>Catenulisporales</taxon>
        <taxon>Catenulisporaceae</taxon>
        <taxon>Catenulispora</taxon>
    </lineage>
</organism>
<accession>A0ABN2TR25</accession>
<gene>
    <name evidence="1" type="ORF">GCM10009839_11150</name>
</gene>
<keyword evidence="2" id="KW-1185">Reference proteome</keyword>
<evidence type="ECO:0000313" key="2">
    <source>
        <dbReference type="Proteomes" id="UP001500751"/>
    </source>
</evidence>